<feature type="region of interest" description="Disordered" evidence="10">
    <location>
        <begin position="1938"/>
        <end position="1980"/>
    </location>
</feature>
<keyword evidence="8 11" id="KW-1133">Transmembrane helix</keyword>
<dbReference type="Proteomes" id="UP000323011">
    <property type="component" value="Unassembled WGS sequence"/>
</dbReference>
<name>A0A5A8CD91_CAFRO</name>
<dbReference type="GO" id="GO:0016020">
    <property type="term" value="C:membrane"/>
    <property type="evidence" value="ECO:0007669"/>
    <property type="project" value="UniProtKB-SubCell"/>
</dbReference>
<evidence type="ECO:0000256" key="8">
    <source>
        <dbReference type="ARBA" id="ARBA00022989"/>
    </source>
</evidence>
<evidence type="ECO:0000313" key="13">
    <source>
        <dbReference type="EMBL" id="KAA0150577.1"/>
    </source>
</evidence>
<feature type="transmembrane region" description="Helical" evidence="11">
    <location>
        <begin position="1305"/>
        <end position="1324"/>
    </location>
</feature>
<dbReference type="EMBL" id="VLTN01000033">
    <property type="protein sequence ID" value="KAA0150577.1"/>
    <property type="molecule type" value="Genomic_DNA"/>
</dbReference>
<dbReference type="CDD" id="cd03263">
    <property type="entry name" value="ABC_subfamily_A"/>
    <property type="match status" value="2"/>
</dbReference>
<dbReference type="PROSITE" id="PS50893">
    <property type="entry name" value="ABC_TRANSPORTER_2"/>
    <property type="match status" value="2"/>
</dbReference>
<feature type="domain" description="ABC transporter" evidence="12">
    <location>
        <begin position="604"/>
        <end position="833"/>
    </location>
</feature>
<feature type="transmembrane region" description="Helical" evidence="11">
    <location>
        <begin position="505"/>
        <end position="528"/>
    </location>
</feature>
<dbReference type="InterPro" id="IPR013525">
    <property type="entry name" value="ABC2_TM"/>
</dbReference>
<evidence type="ECO:0000313" key="14">
    <source>
        <dbReference type="Proteomes" id="UP000323011"/>
    </source>
</evidence>
<dbReference type="InterPro" id="IPR026082">
    <property type="entry name" value="ABCA"/>
</dbReference>
<comment type="similarity">
    <text evidence="2">Belongs to the ABC transporter superfamily. ABCA family.</text>
</comment>
<dbReference type="SUPFAM" id="SSF52540">
    <property type="entry name" value="P-loop containing nucleoside triphosphate hydrolases"/>
    <property type="match status" value="2"/>
</dbReference>
<feature type="domain" description="ABC transporter" evidence="12">
    <location>
        <begin position="1525"/>
        <end position="1757"/>
    </location>
</feature>
<feature type="transmembrane region" description="Helical" evidence="11">
    <location>
        <begin position="1458"/>
        <end position="1478"/>
    </location>
</feature>
<accession>A0A5A8CD91</accession>
<dbReference type="GO" id="GO:0005524">
    <property type="term" value="F:ATP binding"/>
    <property type="evidence" value="ECO:0007669"/>
    <property type="project" value="UniProtKB-KW"/>
</dbReference>
<dbReference type="GO" id="GO:0140359">
    <property type="term" value="F:ABC-type transporter activity"/>
    <property type="evidence" value="ECO:0007669"/>
    <property type="project" value="InterPro"/>
</dbReference>
<comment type="subcellular location">
    <subcellularLocation>
        <location evidence="1">Membrane</location>
        <topology evidence="1">Multi-pass membrane protein</topology>
    </subcellularLocation>
</comment>
<sequence>MSFLRHFNALLCKNMRLKWRSKCVTFLEVGLPPILVLILVAIYGIFEPTNVSTSQFVEQAVHVVPFSPLPYRLQQMNWRLGVAAETNDAATIAARDRFVDWLDAYHPALNGSSSGFLSPGMKSVFVPKPSEVTLKFDSNADLDTYVLNDDYGITEAVPRLAACIVFRSAGPAWDYSIRMNFSTTPNTFRAVDVLARNVRLSTLQDYALFRPTDVSPKDSGFLPSFSTLQLEVDRFILNSSAPAFTALDVDAESFALKKLAPMAAVMPQIAAEIKAITAAAQTNPLGAAASLSSFLSWMGSERFAPNSLSFVAFPIVGFESNGFYAVVQNIFPFFFVLTQLFPVAMLLRGLVSEKELRLREALKMMGVDSAALSFSWIAQYVLIFFIQAILIAAIGGGTMFKASDFGASFLLFFLFGVSSVAFIVFISVFFTRTKLATIVGILLFLALYFVYSATSADEIAFESKLASALASPTAFALGIKTLSLYEDQGVGVKLGTNSDILLRNWSFDASLLMMALDTVVYLVLAWYIDEVMPASFREFGVPRPFYFFVTPAYWREVCGFRAVDEGTSLAGAGGKRFVPAGDKDEFFETPDTGLLSKGADGRLVAVRGLRREFGDFTAVKDIDLDCFEGQITVILGHNGAGKSTTFNMLTGLIPSTSGSAAIYGKSTTTQMHDVRRSLGVCPQHDVLWPTLTVREHLGLFAEVKQLPHDTKDKSIADAIEMVGLTEKTNMLSSSLSGGQKRKLSVAIALLGDPKLVILDEPTSGMDPYSRRATWEMLRTAREGRTIILTTHFMDEADLLGDRVAIMSHGKVECCGSPMFLKSKLNAGYEMTIVKRQHTTDSELGCDSDAIVAAINRHVPDTEPDTNIGAEMRVKLAFGAARTLPGLFDEFDADMAKPPRDQKLGITTYGVSVTSIESVFLTVASGTFRTPGTTAGAIEGGASAAATGGAAAARASGASGSKVTVAPAPAAAPSAVVPKMPTTVDRDPEDGFTHATLEDVRGRARKDTFTPIGRFVTHFRALLCKRISYQARDWKFFCCSVLLPGLIVVFGLALLLQSQLTAWPQLRMSTAQVNRVRSGAGYDNLEFRVPFMAYNATQFPTSSAAFPGDVVKAGVMPNVTAEAIASDASIANSFNFINESAVPGTSRVNTLYQLNRMSTWLLQNRAQHRASRYAAFVFARDTFAPAAEYLAGVPQLYAFVNTSASHGAAIATNLASTAIAKALGRPDVSSITVTNNPLPFTKRQSVVFGQFGSLTAALVIIIAFVFVSLAPISFVVRERETSAKHQQQLAGVSIVSYWLSSFLWDYIAYLLPMAIAIITVVAYDLKEFISEEGSSVNAFVALMFLYGVNSIAFAYLVGHAFTSHTGAQVAIQLIGVISLILVIVSFVLGLITDTCQINDSLRYIFMLFPGFALGNGLLQVSFRATLPFIIAQCDRAHDVNIDRPTSYDAFDMEVAGLNIIYLIGVGLLYLALAVFVDIVRNNPNMQISCNRTSSVSEPPADDDDDVANERRRIQTGSDADLKDDVVILNRLTKTYGEKKAVKGLSFGVKVGQVFGFLGINGAGKTTTLKMLSGDVLPSPGGKATIAGFDILEQQSQVRRLLGYCPQFDALLDLLTVREHLFLFARIKGVAEADIPDLVTTKMEEMGLTMYADRVSQALSGGNRRKLSMAIALVSEPPVVFADEPSTGMDPKARRDMWKIILRIARSKATSVVLTSHSMEEVEALCSRVAIMVGGRLRCLGSIQHLKNKFGRGWMIEVRQKATTAEQVEAMAERVRKFGVVTRVGGEAADASECVVRDNFVSMFNRLGRPEWIEEVHPKRSGWMVQSAIDSRPGRDVPLELLAPWLAEQEHADDLIDFVTKTAFKPDDVEAPRLIERHGLKFRFRIPPQTMSLGSMFRAMEEGREPHLMADYSIGQTSLEQVFNQFAAQQDEEKGHMAGMITDEGPAAATKRGAASSTAGPDGRRKVESPLTTAAGSSKPRS</sequence>
<evidence type="ECO:0000256" key="4">
    <source>
        <dbReference type="ARBA" id="ARBA00022692"/>
    </source>
</evidence>
<evidence type="ECO:0000256" key="10">
    <source>
        <dbReference type="SAM" id="MobiDB-lite"/>
    </source>
</evidence>
<keyword evidence="14" id="KW-1185">Reference proteome</keyword>
<evidence type="ECO:0000256" key="1">
    <source>
        <dbReference type="ARBA" id="ARBA00004141"/>
    </source>
</evidence>
<dbReference type="InterPro" id="IPR003593">
    <property type="entry name" value="AAA+_ATPase"/>
</dbReference>
<evidence type="ECO:0000256" key="9">
    <source>
        <dbReference type="ARBA" id="ARBA00023136"/>
    </source>
</evidence>
<feature type="transmembrane region" description="Helical" evidence="11">
    <location>
        <begin position="1402"/>
        <end position="1421"/>
    </location>
</feature>
<feature type="transmembrane region" description="Helical" evidence="11">
    <location>
        <begin position="23"/>
        <end position="46"/>
    </location>
</feature>
<dbReference type="FunFam" id="3.40.50.300:FF:000298">
    <property type="entry name" value="ATP-binding cassette sub-family A member 12"/>
    <property type="match status" value="1"/>
</dbReference>
<evidence type="ECO:0000256" key="7">
    <source>
        <dbReference type="ARBA" id="ARBA00022840"/>
    </source>
</evidence>
<keyword evidence="5" id="KW-0677">Repeat</keyword>
<evidence type="ECO:0000256" key="3">
    <source>
        <dbReference type="ARBA" id="ARBA00022448"/>
    </source>
</evidence>
<keyword evidence="4 11" id="KW-0812">Transmembrane</keyword>
<evidence type="ECO:0000259" key="12">
    <source>
        <dbReference type="PROSITE" id="PS50893"/>
    </source>
</evidence>
<dbReference type="PANTHER" id="PTHR19229:SF36">
    <property type="entry name" value="ATP-BINDING CASSETTE SUB-FAMILY A MEMBER 2"/>
    <property type="match status" value="1"/>
</dbReference>
<feature type="transmembrane region" description="Helical" evidence="11">
    <location>
        <begin position="435"/>
        <end position="453"/>
    </location>
</feature>
<feature type="transmembrane region" description="Helical" evidence="11">
    <location>
        <begin position="407"/>
        <end position="428"/>
    </location>
</feature>
<dbReference type="FunFam" id="3.40.50.300:FF:000335">
    <property type="entry name" value="ATP binding cassette subfamily A member 5"/>
    <property type="match status" value="1"/>
</dbReference>
<proteinExistence type="inferred from homology"/>
<dbReference type="PANTHER" id="PTHR19229">
    <property type="entry name" value="ATP-BINDING CASSETTE TRANSPORTER SUBFAMILY A ABCA"/>
    <property type="match status" value="1"/>
</dbReference>
<feature type="transmembrane region" description="Helical" evidence="11">
    <location>
        <begin position="1250"/>
        <end position="1275"/>
    </location>
</feature>
<evidence type="ECO:0000256" key="11">
    <source>
        <dbReference type="SAM" id="Phobius"/>
    </source>
</evidence>
<dbReference type="InterPro" id="IPR017871">
    <property type="entry name" value="ABC_transporter-like_CS"/>
</dbReference>
<protein>
    <recommendedName>
        <fullName evidence="12">ABC transporter domain-containing protein</fullName>
    </recommendedName>
</protein>
<dbReference type="OMA" id="PFATWSE"/>
<dbReference type="GO" id="GO:0005319">
    <property type="term" value="F:lipid transporter activity"/>
    <property type="evidence" value="ECO:0007669"/>
    <property type="project" value="TreeGrafter"/>
</dbReference>
<reference evidence="13 14" key="1">
    <citation type="submission" date="2019-07" db="EMBL/GenBank/DDBJ databases">
        <title>Genomes of Cafeteria roenbergensis.</title>
        <authorList>
            <person name="Fischer M.G."/>
            <person name="Hackl T."/>
            <person name="Roman M."/>
        </authorList>
    </citation>
    <scope>NUCLEOTIDE SEQUENCE [LARGE SCALE GENOMIC DNA]</scope>
    <source>
        <strain evidence="13 14">BVI</strain>
    </source>
</reference>
<keyword evidence="3" id="KW-0813">Transport</keyword>
<dbReference type="GO" id="GO:0016887">
    <property type="term" value="F:ATP hydrolysis activity"/>
    <property type="evidence" value="ECO:0007669"/>
    <property type="project" value="InterPro"/>
</dbReference>
<dbReference type="Pfam" id="PF12698">
    <property type="entry name" value="ABC2_membrane_3"/>
    <property type="match status" value="2"/>
</dbReference>
<feature type="transmembrane region" description="Helical" evidence="11">
    <location>
        <begin position="1368"/>
        <end position="1390"/>
    </location>
</feature>
<dbReference type="InterPro" id="IPR003439">
    <property type="entry name" value="ABC_transporter-like_ATP-bd"/>
</dbReference>
<evidence type="ECO:0000256" key="5">
    <source>
        <dbReference type="ARBA" id="ARBA00022737"/>
    </source>
</evidence>
<evidence type="ECO:0000256" key="2">
    <source>
        <dbReference type="ARBA" id="ARBA00008869"/>
    </source>
</evidence>
<organism evidence="13 14">
    <name type="scientific">Cafeteria roenbergensis</name>
    <name type="common">Marine flagellate</name>
    <dbReference type="NCBI Taxonomy" id="33653"/>
    <lineage>
        <taxon>Eukaryota</taxon>
        <taxon>Sar</taxon>
        <taxon>Stramenopiles</taxon>
        <taxon>Bigyra</taxon>
        <taxon>Opalozoa</taxon>
        <taxon>Bicosoecida</taxon>
        <taxon>Cafeteriaceae</taxon>
        <taxon>Cafeteria</taxon>
    </lineage>
</organism>
<feature type="transmembrane region" description="Helical" evidence="11">
    <location>
        <begin position="1033"/>
        <end position="1055"/>
    </location>
</feature>
<keyword evidence="9 11" id="KW-0472">Membrane</keyword>
<dbReference type="SMART" id="SM00382">
    <property type="entry name" value="AAA"/>
    <property type="match status" value="2"/>
</dbReference>
<dbReference type="InterPro" id="IPR027417">
    <property type="entry name" value="P-loop_NTPase"/>
</dbReference>
<comment type="caution">
    <text evidence="13">The sequence shown here is derived from an EMBL/GenBank/DDBJ whole genome shotgun (WGS) entry which is preliminary data.</text>
</comment>
<evidence type="ECO:0000256" key="6">
    <source>
        <dbReference type="ARBA" id="ARBA00022741"/>
    </source>
</evidence>
<feature type="transmembrane region" description="Helical" evidence="11">
    <location>
        <begin position="1336"/>
        <end position="1356"/>
    </location>
</feature>
<dbReference type="Gene3D" id="3.40.50.300">
    <property type="entry name" value="P-loop containing nucleotide triphosphate hydrolases"/>
    <property type="match status" value="2"/>
</dbReference>
<gene>
    <name evidence="13" type="ORF">FNF29_05152</name>
</gene>
<dbReference type="PROSITE" id="PS00211">
    <property type="entry name" value="ABC_TRANSPORTER_1"/>
    <property type="match status" value="2"/>
</dbReference>
<dbReference type="Pfam" id="PF00005">
    <property type="entry name" value="ABC_tran"/>
    <property type="match status" value="2"/>
</dbReference>
<keyword evidence="6" id="KW-0547">Nucleotide-binding</keyword>
<keyword evidence="7" id="KW-0067">ATP-binding</keyword>
<feature type="transmembrane region" description="Helical" evidence="11">
    <location>
        <begin position="330"/>
        <end position="351"/>
    </location>
</feature>
<feature type="transmembrane region" description="Helical" evidence="11">
    <location>
        <begin position="372"/>
        <end position="395"/>
    </location>
</feature>